<reference evidence="2 3" key="1">
    <citation type="submission" date="2020-06" db="EMBL/GenBank/DDBJ databases">
        <authorList>
            <person name="Li R."/>
            <person name="Bekaert M."/>
        </authorList>
    </citation>
    <scope>NUCLEOTIDE SEQUENCE [LARGE SCALE GENOMIC DNA]</scope>
    <source>
        <strain evidence="3">wild</strain>
    </source>
</reference>
<evidence type="ECO:0000313" key="2">
    <source>
        <dbReference type="EMBL" id="CAC5393624.1"/>
    </source>
</evidence>
<gene>
    <name evidence="2" type="ORF">MCOR_28471</name>
</gene>
<name>A0A6J8CF31_MYTCO</name>
<feature type="signal peptide" evidence="1">
    <location>
        <begin position="1"/>
        <end position="21"/>
    </location>
</feature>
<proteinExistence type="predicted"/>
<evidence type="ECO:0000256" key="1">
    <source>
        <dbReference type="SAM" id="SignalP"/>
    </source>
</evidence>
<protein>
    <submittedName>
        <fullName evidence="2">Uncharacterized protein</fullName>
    </submittedName>
</protein>
<dbReference type="AlphaFoldDB" id="A0A6J8CF31"/>
<dbReference type="EMBL" id="CACVKT020005205">
    <property type="protein sequence ID" value="CAC5393624.1"/>
    <property type="molecule type" value="Genomic_DNA"/>
</dbReference>
<feature type="chain" id="PRO_5027013335" evidence="1">
    <location>
        <begin position="22"/>
        <end position="272"/>
    </location>
</feature>
<evidence type="ECO:0000313" key="3">
    <source>
        <dbReference type="Proteomes" id="UP000507470"/>
    </source>
</evidence>
<accession>A0A6J8CF31</accession>
<keyword evidence="3" id="KW-1185">Reference proteome</keyword>
<organism evidence="2 3">
    <name type="scientific">Mytilus coruscus</name>
    <name type="common">Sea mussel</name>
    <dbReference type="NCBI Taxonomy" id="42192"/>
    <lineage>
        <taxon>Eukaryota</taxon>
        <taxon>Metazoa</taxon>
        <taxon>Spiralia</taxon>
        <taxon>Lophotrochozoa</taxon>
        <taxon>Mollusca</taxon>
        <taxon>Bivalvia</taxon>
        <taxon>Autobranchia</taxon>
        <taxon>Pteriomorphia</taxon>
        <taxon>Mytilida</taxon>
        <taxon>Mytiloidea</taxon>
        <taxon>Mytilidae</taxon>
        <taxon>Mytilinae</taxon>
        <taxon>Mytilus</taxon>
    </lineage>
</organism>
<dbReference type="Proteomes" id="UP000507470">
    <property type="component" value="Unassembled WGS sequence"/>
</dbReference>
<keyword evidence="1" id="KW-0732">Signal</keyword>
<sequence>MKSVLPIVTILCMLSVNPCKSQLNLGSVDIAGLLSNLNIEQKAGFVIDFIGKPLLFDKLENIFIAGCELFHEEPTFEPEILTNLIEWTLDELPFLLQNQTFKNSLHIIVGEMNKANLSIVNTTNEFTVMNGIFSQMDWFSIIGQIGAKIVQPWLIKHGVDKNIVKSVIPTILIKGETLIKTYLPSLLPGLIKEFNKFDTGSMAQHTTKLNATPTQVVSNTTFTLEPPLIACLQANKTSLNDKKIKFILLFNKSFSDVSEIRTHPYISSPFTK</sequence>